<dbReference type="GO" id="GO:0016020">
    <property type="term" value="C:membrane"/>
    <property type="evidence" value="ECO:0007669"/>
    <property type="project" value="TreeGrafter"/>
</dbReference>
<dbReference type="GO" id="GO:0005524">
    <property type="term" value="F:ATP binding"/>
    <property type="evidence" value="ECO:0007669"/>
    <property type="project" value="UniProtKB-UniRule"/>
</dbReference>
<evidence type="ECO:0000256" key="4">
    <source>
        <dbReference type="ARBA" id="ARBA00022777"/>
    </source>
</evidence>
<proteinExistence type="predicted"/>
<feature type="domain" description="Protein kinase" evidence="9">
    <location>
        <begin position="10"/>
        <end position="267"/>
    </location>
</feature>
<dbReference type="PROSITE" id="PS50011">
    <property type="entry name" value="PROTEIN_KINASE_DOM"/>
    <property type="match status" value="1"/>
</dbReference>
<dbReference type="GO" id="GO:0004674">
    <property type="term" value="F:protein serine/threonine kinase activity"/>
    <property type="evidence" value="ECO:0007669"/>
    <property type="project" value="UniProtKB-KW"/>
</dbReference>
<dbReference type="InterPro" id="IPR017441">
    <property type="entry name" value="Protein_kinase_ATP_BS"/>
</dbReference>
<keyword evidence="3 6" id="KW-0547">Nucleotide-binding</keyword>
<name>A0A1V9ZT97_9STRA</name>
<dbReference type="GO" id="GO:0000045">
    <property type="term" value="P:autophagosome assembly"/>
    <property type="evidence" value="ECO:0007669"/>
    <property type="project" value="TreeGrafter"/>
</dbReference>
<dbReference type="GO" id="GO:0005829">
    <property type="term" value="C:cytosol"/>
    <property type="evidence" value="ECO:0007669"/>
    <property type="project" value="TreeGrafter"/>
</dbReference>
<evidence type="ECO:0000256" key="8">
    <source>
        <dbReference type="SAM" id="MobiDB-lite"/>
    </source>
</evidence>
<dbReference type="AlphaFoldDB" id="A0A1V9ZT97"/>
<dbReference type="InterPro" id="IPR000719">
    <property type="entry name" value="Prot_kinase_dom"/>
</dbReference>
<evidence type="ECO:0000256" key="6">
    <source>
        <dbReference type="PROSITE-ProRule" id="PRU10141"/>
    </source>
</evidence>
<feature type="binding site" evidence="6">
    <location>
        <position position="39"/>
    </location>
    <ligand>
        <name>ATP</name>
        <dbReference type="ChEBI" id="CHEBI:30616"/>
    </ligand>
</feature>
<feature type="region of interest" description="Disordered" evidence="8">
    <location>
        <begin position="277"/>
        <end position="298"/>
    </location>
</feature>
<feature type="compositionally biased region" description="Low complexity" evidence="8">
    <location>
        <begin position="471"/>
        <end position="489"/>
    </location>
</feature>
<dbReference type="PROSITE" id="PS00108">
    <property type="entry name" value="PROTEIN_KINASE_ST"/>
    <property type="match status" value="1"/>
</dbReference>
<dbReference type="SMART" id="SM01224">
    <property type="entry name" value="G_gamma"/>
    <property type="match status" value="1"/>
</dbReference>
<dbReference type="EMBL" id="JNBS01001669">
    <property type="protein sequence ID" value="OQS01227.1"/>
    <property type="molecule type" value="Genomic_DNA"/>
</dbReference>
<feature type="compositionally biased region" description="Low complexity" evidence="8">
    <location>
        <begin position="277"/>
        <end position="294"/>
    </location>
</feature>
<evidence type="ECO:0000313" key="11">
    <source>
        <dbReference type="Proteomes" id="UP000243217"/>
    </source>
</evidence>
<evidence type="ECO:0000313" key="10">
    <source>
        <dbReference type="EMBL" id="OQS01227.1"/>
    </source>
</evidence>
<evidence type="ECO:0000256" key="7">
    <source>
        <dbReference type="SAM" id="Coils"/>
    </source>
</evidence>
<evidence type="ECO:0000256" key="3">
    <source>
        <dbReference type="ARBA" id="ARBA00022741"/>
    </source>
</evidence>
<dbReference type="GO" id="GO:0010506">
    <property type="term" value="P:regulation of autophagy"/>
    <property type="evidence" value="ECO:0007669"/>
    <property type="project" value="InterPro"/>
</dbReference>
<dbReference type="SUPFAM" id="SSF56112">
    <property type="entry name" value="Protein kinase-like (PK-like)"/>
    <property type="match status" value="1"/>
</dbReference>
<evidence type="ECO:0000256" key="5">
    <source>
        <dbReference type="ARBA" id="ARBA00022840"/>
    </source>
</evidence>
<dbReference type="FunFam" id="3.30.200.20:FF:000003">
    <property type="entry name" value="Non-specific serine/threonine protein kinase"/>
    <property type="match status" value="1"/>
</dbReference>
<keyword evidence="7" id="KW-0175">Coiled coil</keyword>
<organism evidence="10 11">
    <name type="scientific">Thraustotheca clavata</name>
    <dbReference type="NCBI Taxonomy" id="74557"/>
    <lineage>
        <taxon>Eukaryota</taxon>
        <taxon>Sar</taxon>
        <taxon>Stramenopiles</taxon>
        <taxon>Oomycota</taxon>
        <taxon>Saprolegniomycetes</taxon>
        <taxon>Saprolegniales</taxon>
        <taxon>Achlyaceae</taxon>
        <taxon>Thraustotheca</taxon>
    </lineage>
</organism>
<dbReference type="InterPro" id="IPR045269">
    <property type="entry name" value="Atg1-like"/>
</dbReference>
<evidence type="ECO:0000256" key="2">
    <source>
        <dbReference type="ARBA" id="ARBA00022679"/>
    </source>
</evidence>
<evidence type="ECO:0000259" key="9">
    <source>
        <dbReference type="PROSITE" id="PS50011"/>
    </source>
</evidence>
<feature type="region of interest" description="Disordered" evidence="8">
    <location>
        <begin position="471"/>
        <end position="491"/>
    </location>
</feature>
<dbReference type="InterPro" id="IPR011009">
    <property type="entry name" value="Kinase-like_dom_sf"/>
</dbReference>
<feature type="coiled-coil region" evidence="7">
    <location>
        <begin position="632"/>
        <end position="666"/>
    </location>
</feature>
<dbReference type="Proteomes" id="UP000243217">
    <property type="component" value="Unassembled WGS sequence"/>
</dbReference>
<keyword evidence="4 10" id="KW-0418">Kinase</keyword>
<dbReference type="PROSITE" id="PS00107">
    <property type="entry name" value="PROTEIN_KINASE_ATP"/>
    <property type="match status" value="1"/>
</dbReference>
<keyword evidence="11" id="KW-1185">Reference proteome</keyword>
<dbReference type="Gene3D" id="1.10.510.10">
    <property type="entry name" value="Transferase(Phosphotransferase) domain 1"/>
    <property type="match status" value="1"/>
</dbReference>
<keyword evidence="1" id="KW-0723">Serine/threonine-protein kinase</keyword>
<dbReference type="InterPro" id="IPR015898">
    <property type="entry name" value="G-protein_gamma-like_dom"/>
</dbReference>
<dbReference type="CDD" id="cd14009">
    <property type="entry name" value="STKc_ATG1_ULK_like"/>
    <property type="match status" value="1"/>
</dbReference>
<dbReference type="GO" id="GO:0007186">
    <property type="term" value="P:G protein-coupled receptor signaling pathway"/>
    <property type="evidence" value="ECO:0007669"/>
    <property type="project" value="InterPro"/>
</dbReference>
<dbReference type="GO" id="GO:0000407">
    <property type="term" value="C:phagophore assembly site"/>
    <property type="evidence" value="ECO:0007669"/>
    <property type="project" value="TreeGrafter"/>
</dbReference>
<dbReference type="FunFam" id="1.10.510.10:FF:000571">
    <property type="entry name" value="Maternal embryonic leucine zipper kinase"/>
    <property type="match status" value="1"/>
</dbReference>
<dbReference type="STRING" id="74557.A0A1V9ZT97"/>
<reference evidence="10 11" key="1">
    <citation type="journal article" date="2014" name="Genome Biol. Evol.">
        <title>The secreted proteins of Achlya hypogyna and Thraustotheca clavata identify the ancestral oomycete secretome and reveal gene acquisitions by horizontal gene transfer.</title>
        <authorList>
            <person name="Misner I."/>
            <person name="Blouin N."/>
            <person name="Leonard G."/>
            <person name="Richards T.A."/>
            <person name="Lane C.E."/>
        </authorList>
    </citation>
    <scope>NUCLEOTIDE SEQUENCE [LARGE SCALE GENOMIC DNA]</scope>
    <source>
        <strain evidence="10 11">ATCC 34112</strain>
    </source>
</reference>
<protein>
    <submittedName>
        <fullName evidence="10">Kinase</fullName>
    </submittedName>
</protein>
<keyword evidence="2" id="KW-0808">Transferase</keyword>
<keyword evidence="5 6" id="KW-0067">ATP-binding</keyword>
<comment type="caution">
    <text evidence="10">The sequence shown here is derived from an EMBL/GenBank/DDBJ whole genome shotgun (WGS) entry which is preliminary data.</text>
</comment>
<dbReference type="PANTHER" id="PTHR24348:SF22">
    <property type="entry name" value="NON-SPECIFIC SERINE_THREONINE PROTEIN KINASE"/>
    <property type="match status" value="1"/>
</dbReference>
<evidence type="ECO:0000256" key="1">
    <source>
        <dbReference type="ARBA" id="ARBA00022527"/>
    </source>
</evidence>
<dbReference type="Pfam" id="PF00069">
    <property type="entry name" value="Pkinase"/>
    <property type="match status" value="1"/>
</dbReference>
<sequence length="703" mass="77887">MAKVVMMGEYVVEKKIGKGSYAQVYRGYHQVTHVPVAVKVIDGSKLNPKLLDNLGFEISIMQQMNHPNIVRLYSITKSKTSVHLFMEYCEGGDLSQFLKKQSNGIISETLARHFIQQLADGLHALWRQNLIHRDLKPQNLLLADNSPMPQLKIADFGFARHLATASLAETLCGSPLYMAPEIMRFHKYDSKADLWSVGTILYEMLFGRTPFHGATQMELLRNIERYELRFPEGHRISRDCTDLMEGLLRRDPNRRMSFVEFFSHPFIGKEYDLTKSVLSSSPSQSPSPTVTPSSAISIARNVTSPVDIQRKSMDQLHPSPPTLPTSSLGSSSRLQENYRSNVMQSYNRRRSASNSQHKLPVSSLHQISPSTIPVSPEHVASPTPRINPFKSSLSSTPPTGAFALVASSSAPSNLTTKQSFSLTNRSSPKLTTEYTCDMGLDTTFLRIQTVIEIARALHALPAVDTTASYTSSVSSSSSSSHSMSSPSASGDIEAQNDIKRYATVLQLYLICLHFLQHAYSLAGSDKVTKALINEFLNDCLDHAEQCKKACGPLLSENALPSGEDVLYYHAMRLGRDGAVQEVLGQHQRALELYQRAKILLDSIFAWNQLTKKATSSLSNEDKQRIAIVARKQKMADAQIKKLTDEIERLEGDLKALEAACTTSEAVKKIAEYCNTTPDPFLGDNETPNQWQANAQGGGGCVIQ</sequence>
<gene>
    <name evidence="10" type="ORF">THRCLA_05770</name>
</gene>
<accession>A0A1V9ZT97</accession>
<dbReference type="Pfam" id="PF00631">
    <property type="entry name" value="G-gamma"/>
    <property type="match status" value="1"/>
</dbReference>
<dbReference type="SMART" id="SM00220">
    <property type="entry name" value="S_TKc"/>
    <property type="match status" value="1"/>
</dbReference>
<feature type="region of interest" description="Disordered" evidence="8">
    <location>
        <begin position="312"/>
        <end position="333"/>
    </location>
</feature>
<dbReference type="OrthoDB" id="346907at2759"/>
<dbReference type="InterPro" id="IPR008271">
    <property type="entry name" value="Ser/Thr_kinase_AS"/>
</dbReference>
<dbReference type="GO" id="GO:0005776">
    <property type="term" value="C:autophagosome"/>
    <property type="evidence" value="ECO:0007669"/>
    <property type="project" value="TreeGrafter"/>
</dbReference>
<dbReference type="PANTHER" id="PTHR24348">
    <property type="entry name" value="SERINE/THREONINE-PROTEIN KINASE UNC-51-RELATED"/>
    <property type="match status" value="1"/>
</dbReference>